<keyword evidence="5" id="KW-1185">Reference proteome</keyword>
<dbReference type="RefSeq" id="WP_057747898.1">
    <property type="nucleotide sequence ID" value="NZ_AZER01000004.1"/>
</dbReference>
<comment type="caution">
    <text evidence="4">The sequence shown here is derived from an EMBL/GenBank/DDBJ whole genome shotgun (WGS) entry which is preliminary data.</text>
</comment>
<name>A0A0R1P7X8_9LACO</name>
<dbReference type="AlphaFoldDB" id="A0A0R1P7X8"/>
<dbReference type="InterPro" id="IPR000979">
    <property type="entry name" value="Phosphodiesterase_MJ0936/Vps29"/>
</dbReference>
<gene>
    <name evidence="4" type="ORF">FD27_GL001572</name>
</gene>
<keyword evidence="2" id="KW-0479">Metal-binding</keyword>
<feature type="domain" description="Calcineurin-like phosphoesterase" evidence="3">
    <location>
        <begin position="1"/>
        <end position="147"/>
    </location>
</feature>
<dbReference type="OrthoDB" id="9800565at2"/>
<evidence type="ECO:0000313" key="5">
    <source>
        <dbReference type="Proteomes" id="UP000051445"/>
    </source>
</evidence>
<dbReference type="Proteomes" id="UP000051445">
    <property type="component" value="Unassembled WGS sequence"/>
</dbReference>
<dbReference type="Gene3D" id="3.60.21.10">
    <property type="match status" value="1"/>
</dbReference>
<evidence type="ECO:0000256" key="1">
    <source>
        <dbReference type="ARBA" id="ARBA00008950"/>
    </source>
</evidence>
<evidence type="ECO:0000313" key="4">
    <source>
        <dbReference type="EMBL" id="KRL28574.1"/>
    </source>
</evidence>
<dbReference type="CDD" id="cd00841">
    <property type="entry name" value="MPP_YfcE"/>
    <property type="match status" value="1"/>
</dbReference>
<dbReference type="EMBL" id="AZER01000004">
    <property type="protein sequence ID" value="KRL28574.1"/>
    <property type="molecule type" value="Genomic_DNA"/>
</dbReference>
<dbReference type="InterPro" id="IPR024654">
    <property type="entry name" value="Calcineurin-like_PHP_lpxH"/>
</dbReference>
<dbReference type="PATRIC" id="fig|1423746.3.peg.1601"/>
<protein>
    <recommendedName>
        <fullName evidence="2">Phosphoesterase</fullName>
        <ecNumber evidence="2">3.1.4.-</ecNumber>
    </recommendedName>
</protein>
<comment type="cofactor">
    <cofactor evidence="2">
        <name>a divalent metal cation</name>
        <dbReference type="ChEBI" id="CHEBI:60240"/>
    </cofactor>
</comment>
<dbReference type="SUPFAM" id="SSF56300">
    <property type="entry name" value="Metallo-dependent phosphatases"/>
    <property type="match status" value="1"/>
</dbReference>
<dbReference type="Pfam" id="PF12850">
    <property type="entry name" value="Metallophos_2"/>
    <property type="match status" value="1"/>
</dbReference>
<dbReference type="EC" id="3.1.4.-" evidence="2"/>
<dbReference type="GO" id="GO:0046872">
    <property type="term" value="F:metal ion binding"/>
    <property type="evidence" value="ECO:0007669"/>
    <property type="project" value="UniProtKB-KW"/>
</dbReference>
<dbReference type="GO" id="GO:0016787">
    <property type="term" value="F:hydrolase activity"/>
    <property type="evidence" value="ECO:0007669"/>
    <property type="project" value="UniProtKB-UniRule"/>
</dbReference>
<evidence type="ECO:0000259" key="3">
    <source>
        <dbReference type="Pfam" id="PF12850"/>
    </source>
</evidence>
<accession>A0A0R1P7X8</accession>
<sequence>MKILVVSDNHGDEQILTDLVAKYANQVDLMVHCGDAELSPVQSPMNSFQAVRGNNDDGLNYPQQRLLTIDDERILVVHGDHDRVNYSLTPLLLKAQAERASLVCYGHTHQLAVCEDEGILFINPGSISLPRGEYANIGGTFAIVNINRRQWQVDYYNRNLQPVPELHFEFSRH</sequence>
<comment type="similarity">
    <text evidence="1 2">Belongs to the metallophosphoesterase superfamily. YfcE family.</text>
</comment>
<proteinExistence type="inferred from homology"/>
<dbReference type="NCBIfam" id="TIGR00040">
    <property type="entry name" value="yfcE"/>
    <property type="match status" value="1"/>
</dbReference>
<dbReference type="STRING" id="1423746.FD27_GL001572"/>
<dbReference type="PANTHER" id="PTHR11124">
    <property type="entry name" value="VACUOLAR SORTING PROTEIN VPS29"/>
    <property type="match status" value="1"/>
</dbReference>
<dbReference type="InterPro" id="IPR041802">
    <property type="entry name" value="MPP_YfcE"/>
</dbReference>
<evidence type="ECO:0000256" key="2">
    <source>
        <dbReference type="RuleBase" id="RU362039"/>
    </source>
</evidence>
<dbReference type="InterPro" id="IPR029052">
    <property type="entry name" value="Metallo-depent_PP-like"/>
</dbReference>
<reference evidence="4 5" key="1">
    <citation type="journal article" date="2015" name="Genome Announc.">
        <title>Expanding the biotechnology potential of lactobacilli through comparative genomics of 213 strains and associated genera.</title>
        <authorList>
            <person name="Sun Z."/>
            <person name="Harris H.M."/>
            <person name="McCann A."/>
            <person name="Guo C."/>
            <person name="Argimon S."/>
            <person name="Zhang W."/>
            <person name="Yang X."/>
            <person name="Jeffery I.B."/>
            <person name="Cooney J.C."/>
            <person name="Kagawa T.F."/>
            <person name="Liu W."/>
            <person name="Song Y."/>
            <person name="Salvetti E."/>
            <person name="Wrobel A."/>
            <person name="Rasinkangas P."/>
            <person name="Parkhill J."/>
            <person name="Rea M.C."/>
            <person name="O'Sullivan O."/>
            <person name="Ritari J."/>
            <person name="Douillard F.P."/>
            <person name="Paul Ross R."/>
            <person name="Yang R."/>
            <person name="Briner A.E."/>
            <person name="Felis G.E."/>
            <person name="de Vos W.M."/>
            <person name="Barrangou R."/>
            <person name="Klaenhammer T.R."/>
            <person name="Caufield P.W."/>
            <person name="Cui Y."/>
            <person name="Zhang H."/>
            <person name="O'Toole P.W."/>
        </authorList>
    </citation>
    <scope>NUCLEOTIDE SEQUENCE [LARGE SCALE GENOMIC DNA]</scope>
    <source>
        <strain evidence="4 5">DSM 13145</strain>
    </source>
</reference>
<organism evidence="4 5">
    <name type="scientific">Limosilactobacillus frumenti DSM 13145</name>
    <dbReference type="NCBI Taxonomy" id="1423746"/>
    <lineage>
        <taxon>Bacteria</taxon>
        <taxon>Bacillati</taxon>
        <taxon>Bacillota</taxon>
        <taxon>Bacilli</taxon>
        <taxon>Lactobacillales</taxon>
        <taxon>Lactobacillaceae</taxon>
        <taxon>Limosilactobacillus</taxon>
    </lineage>
</organism>